<keyword evidence="7" id="KW-0472">Membrane</keyword>
<dbReference type="KEGG" id="aten:116287645"/>
<evidence type="ECO:0000256" key="4">
    <source>
        <dbReference type="ARBA" id="ARBA00022723"/>
    </source>
</evidence>
<dbReference type="PROSITE" id="PS50236">
    <property type="entry name" value="CHCR"/>
    <property type="match status" value="1"/>
</dbReference>
<dbReference type="AlphaFoldDB" id="A0A6P8H1B0"/>
<dbReference type="InParanoid" id="A0A6P8H1B0"/>
<evidence type="ECO:0000256" key="7">
    <source>
        <dbReference type="ARBA" id="ARBA00023136"/>
    </source>
</evidence>
<feature type="domain" description="Pep3/Vps18 RING C-terminal" evidence="11">
    <location>
        <begin position="859"/>
        <end position="955"/>
    </location>
</feature>
<dbReference type="GO" id="GO:0031902">
    <property type="term" value="C:late endosome membrane"/>
    <property type="evidence" value="ECO:0007669"/>
    <property type="project" value="UniProtKB-SubCell"/>
</dbReference>
<sequence>MASILDQYEQAATGGADSLNPFLASDDIEPVSSGFIEMQSDDIPIFRRQKINFRPPSNIADLVVCNNTVVVALSTNFIMRIDLANTNEIDTVELSRRMDDTIYKIFLDPSARHLIICMNSQESYYLARNSKKPKLLTKLRGHLISAVAWNKSKLTETSTQTILLGTTKGLLFETEIEPEEKFFQGGIERFLKQLYDVNASGEKEEPTCGVMFEKLSSQDRKYIIMVATLSRLYQFIGDVSNGETVDFLPMFTEYENAPAPFHEMPGNLEHGELRFFYSKFRGAPSSFAWLTGSGVYYGKLTFTPNEKIDNIITESKLLLYMPSGESKVPVPPLAIGLTEFHALLLNKDRFEAVSLLSEETVFEDVMPPRYGVMRGMSIDMAKKTVWIYSDTAIFQYHVTRESRDVWKMYLKKEDFERAKLYCRDNPANLDKVLTKQAEDLFQKKNYTAAANCYAQTQVSFEEIALKFIKVEEKKALRMFLMKKLESLEQKDKTQMTMIVMWLIELYLNRLNQLKDSSSSNPSEHDKLQEEFRKFLATTVVKSCLDQNMKTAYELIASHGDVENLVFFAMLMQDYDHVISHHIQHDDYPAALNVLTRQTDTELYYKFSPVLMQHIPKQTVSAWIEKKGALNPKRLIPSLVHYHQQGTSVQLEEAVRYLEFCIERLGNQDQAIHNYLLSLYVELKDDDSLLRYLQMQGTHPDKVLYDLEYALRLCSEHSKHKACVHIYSTMGLYEEAVDLALKVDVELAKLHAEKPAEEDEVLRKKLWLRIARHVVEEDRDVKKAMEFVNQCTLLKIEDILPFFQDFVTIDHFKDAICSSLQEYNQHIQNLKNDMQEATESAKLIRTDIQDVRNRCGIVPANEKCSICLYPLLTRSFYLFQCQHAFHTDCLVNELSLLLKEKQRAKALSLYSLIYSSDPAYGETPPGNSDQSREALKAELDDLIATECVFCGDLMIKTIDQPFITNEEYEQVQASWA</sequence>
<name>A0A6P8H1B0_ACTTE</name>
<reference evidence="13" key="1">
    <citation type="submission" date="2025-08" db="UniProtKB">
        <authorList>
            <consortium name="RefSeq"/>
        </authorList>
    </citation>
    <scope>IDENTIFICATION</scope>
    <source>
        <tissue evidence="13">Tentacle</tissue>
    </source>
</reference>
<dbReference type="FunCoup" id="A0A6P8H1B0">
    <property type="interactions" value="2235"/>
</dbReference>
<feature type="domain" description="Pep3/Vps18 beta-propeller" evidence="10">
    <location>
        <begin position="44"/>
        <end position="398"/>
    </location>
</feature>
<dbReference type="GO" id="GO:0008333">
    <property type="term" value="P:endosome to lysosome transport"/>
    <property type="evidence" value="ECO:0007669"/>
    <property type="project" value="TreeGrafter"/>
</dbReference>
<dbReference type="SUPFAM" id="SSF57850">
    <property type="entry name" value="RING/U-box"/>
    <property type="match status" value="1"/>
</dbReference>
<feature type="repeat" description="CHCR" evidence="8">
    <location>
        <begin position="626"/>
        <end position="782"/>
    </location>
</feature>
<keyword evidence="5" id="KW-0863">Zinc-finger</keyword>
<dbReference type="GO" id="GO:0007032">
    <property type="term" value="P:endosome organization"/>
    <property type="evidence" value="ECO:0007669"/>
    <property type="project" value="TreeGrafter"/>
</dbReference>
<dbReference type="PANTHER" id="PTHR23323">
    <property type="entry name" value="VACUOLAR PROTEIN SORTING-ASSOCIATED PROTEIN"/>
    <property type="match status" value="1"/>
</dbReference>
<evidence type="ECO:0000256" key="2">
    <source>
        <dbReference type="ARBA" id="ARBA00010454"/>
    </source>
</evidence>
<dbReference type="RefSeq" id="XP_031550189.1">
    <property type="nucleotide sequence ID" value="XM_031694329.1"/>
</dbReference>
<organism evidence="12 13">
    <name type="scientific">Actinia tenebrosa</name>
    <name type="common">Australian red waratah sea anemone</name>
    <dbReference type="NCBI Taxonomy" id="6105"/>
    <lineage>
        <taxon>Eukaryota</taxon>
        <taxon>Metazoa</taxon>
        <taxon>Cnidaria</taxon>
        <taxon>Anthozoa</taxon>
        <taxon>Hexacorallia</taxon>
        <taxon>Actiniaria</taxon>
        <taxon>Actiniidae</taxon>
        <taxon>Actinia</taxon>
    </lineage>
</organism>
<evidence type="ECO:0000259" key="11">
    <source>
        <dbReference type="Pfam" id="PF26148"/>
    </source>
</evidence>
<dbReference type="CDD" id="cd16462">
    <property type="entry name" value="RING-H2_Pep3p-like"/>
    <property type="match status" value="1"/>
</dbReference>
<keyword evidence="12" id="KW-1185">Reference proteome</keyword>
<dbReference type="GO" id="GO:0007040">
    <property type="term" value="P:lysosome organization"/>
    <property type="evidence" value="ECO:0007669"/>
    <property type="project" value="TreeGrafter"/>
</dbReference>
<dbReference type="Proteomes" id="UP000515163">
    <property type="component" value="Unplaced"/>
</dbReference>
<dbReference type="GO" id="GO:0030674">
    <property type="term" value="F:protein-macromolecule adaptor activity"/>
    <property type="evidence" value="ECO:0007669"/>
    <property type="project" value="TreeGrafter"/>
</dbReference>
<dbReference type="GO" id="GO:0030897">
    <property type="term" value="C:HOPS complex"/>
    <property type="evidence" value="ECO:0007669"/>
    <property type="project" value="TreeGrafter"/>
</dbReference>
<evidence type="ECO:0000259" key="10">
    <source>
        <dbReference type="Pfam" id="PF05131"/>
    </source>
</evidence>
<comment type="similarity">
    <text evidence="2">Belongs to the VPS18 family.</text>
</comment>
<evidence type="ECO:0000256" key="3">
    <source>
        <dbReference type="ARBA" id="ARBA00017338"/>
    </source>
</evidence>
<dbReference type="PANTHER" id="PTHR23323:SF26">
    <property type="entry name" value="VACUOLAR PROTEIN SORTING-ASSOCIATED PROTEIN 18 HOMOLOG"/>
    <property type="match status" value="1"/>
</dbReference>
<dbReference type="GO" id="GO:0006886">
    <property type="term" value="P:intracellular protein transport"/>
    <property type="evidence" value="ECO:0007669"/>
    <property type="project" value="UniProtKB-UniRule"/>
</dbReference>
<dbReference type="OrthoDB" id="1845386at2759"/>
<evidence type="ECO:0000256" key="5">
    <source>
        <dbReference type="ARBA" id="ARBA00022771"/>
    </source>
</evidence>
<evidence type="ECO:0000256" key="8">
    <source>
        <dbReference type="PROSITE-ProRule" id="PRU01006"/>
    </source>
</evidence>
<dbReference type="InterPro" id="IPR058919">
    <property type="entry name" value="Pep3/Vps18_RING_C"/>
</dbReference>
<accession>A0A6P8H1B0</accession>
<gene>
    <name evidence="13" type="primary">LOC116287645</name>
</gene>
<dbReference type="Pfam" id="PF26148">
    <property type="entry name" value="VPS18_RING_C"/>
    <property type="match status" value="1"/>
</dbReference>
<dbReference type="InterPro" id="IPR007810">
    <property type="entry name" value="Pep3/Vps18_beta-prop"/>
</dbReference>
<dbReference type="GO" id="GO:0048284">
    <property type="term" value="P:organelle fusion"/>
    <property type="evidence" value="ECO:0007669"/>
    <property type="project" value="TreeGrafter"/>
</dbReference>
<keyword evidence="6" id="KW-0862">Zinc</keyword>
<keyword evidence="9" id="KW-0175">Coiled coil</keyword>
<dbReference type="GO" id="GO:0008270">
    <property type="term" value="F:zinc ion binding"/>
    <property type="evidence" value="ECO:0007669"/>
    <property type="project" value="UniProtKB-KW"/>
</dbReference>
<keyword evidence="4" id="KW-0479">Metal-binding</keyword>
<proteinExistence type="inferred from homology"/>
<feature type="coiled-coil region" evidence="9">
    <location>
        <begin position="819"/>
        <end position="853"/>
    </location>
</feature>
<dbReference type="GO" id="GO:0006904">
    <property type="term" value="P:vesicle docking involved in exocytosis"/>
    <property type="evidence" value="ECO:0007669"/>
    <property type="project" value="TreeGrafter"/>
</dbReference>
<evidence type="ECO:0000256" key="1">
    <source>
        <dbReference type="ARBA" id="ARBA00004492"/>
    </source>
</evidence>
<comment type="subcellular location">
    <subcellularLocation>
        <location evidence="1">Late endosome membrane</location>
        <topology evidence="1">Peripheral membrane protein</topology>
        <orientation evidence="1">Cytoplasmic side</orientation>
    </subcellularLocation>
</comment>
<evidence type="ECO:0000313" key="13">
    <source>
        <dbReference type="RefSeq" id="XP_031550189.1"/>
    </source>
</evidence>
<evidence type="ECO:0000256" key="6">
    <source>
        <dbReference type="ARBA" id="ARBA00022833"/>
    </source>
</evidence>
<dbReference type="Pfam" id="PF05131">
    <property type="entry name" value="Pep3_Vps18"/>
    <property type="match status" value="1"/>
</dbReference>
<evidence type="ECO:0000256" key="9">
    <source>
        <dbReference type="SAM" id="Coils"/>
    </source>
</evidence>
<protein>
    <recommendedName>
        <fullName evidence="3">Vacuolar protein sorting-associated protein 18 homolog</fullName>
    </recommendedName>
</protein>
<dbReference type="InterPro" id="IPR000547">
    <property type="entry name" value="Clathrin_H-chain/VPS_repeat"/>
</dbReference>
<dbReference type="GeneID" id="116287645"/>
<evidence type="ECO:0000313" key="12">
    <source>
        <dbReference type="Proteomes" id="UP000515163"/>
    </source>
</evidence>